<name>A0A5D4MBE0_9BACI</name>
<reference evidence="1 2" key="1">
    <citation type="submission" date="2019-08" db="EMBL/GenBank/DDBJ databases">
        <title>Bacillus genomes from the desert of Cuatro Cienegas, Coahuila.</title>
        <authorList>
            <person name="Olmedo-Alvarez G."/>
        </authorList>
    </citation>
    <scope>NUCLEOTIDE SEQUENCE [LARGE SCALE GENOMIC DNA]</scope>
    <source>
        <strain evidence="1 2">CH128b_4D</strain>
    </source>
</reference>
<sequence>MQQEQGNQQQGVMQQPPQVLTTKDSMYLNDMLSWNLLAMKKAHFAASHCQDAELKAEIDKCGQMHQRHYEQILAHLNPGNTGQAPTTM</sequence>
<dbReference type="Proteomes" id="UP000325182">
    <property type="component" value="Unassembled WGS sequence"/>
</dbReference>
<evidence type="ECO:0008006" key="3">
    <source>
        <dbReference type="Google" id="ProtNLM"/>
    </source>
</evidence>
<accession>A0A5D4MBE0</accession>
<organism evidence="1 2">
    <name type="scientific">Rossellomorea vietnamensis</name>
    <dbReference type="NCBI Taxonomy" id="218284"/>
    <lineage>
        <taxon>Bacteria</taxon>
        <taxon>Bacillati</taxon>
        <taxon>Bacillota</taxon>
        <taxon>Bacilli</taxon>
        <taxon>Bacillales</taxon>
        <taxon>Bacillaceae</taxon>
        <taxon>Rossellomorea</taxon>
    </lineage>
</organism>
<dbReference type="AlphaFoldDB" id="A0A5D4MBE0"/>
<gene>
    <name evidence="1" type="ORF">FZC84_11680</name>
</gene>
<dbReference type="EMBL" id="VTEG01000007">
    <property type="protein sequence ID" value="TYR99032.1"/>
    <property type="molecule type" value="Genomic_DNA"/>
</dbReference>
<proteinExistence type="predicted"/>
<evidence type="ECO:0000313" key="1">
    <source>
        <dbReference type="EMBL" id="TYR99032.1"/>
    </source>
</evidence>
<evidence type="ECO:0000313" key="2">
    <source>
        <dbReference type="Proteomes" id="UP000325182"/>
    </source>
</evidence>
<dbReference type="RefSeq" id="WP_113926800.1">
    <property type="nucleotide sequence ID" value="NZ_VTEG01000007.1"/>
</dbReference>
<protein>
    <recommendedName>
        <fullName evidence="3">Spore coat protein</fullName>
    </recommendedName>
</protein>
<comment type="caution">
    <text evidence="1">The sequence shown here is derived from an EMBL/GenBank/DDBJ whole genome shotgun (WGS) entry which is preliminary data.</text>
</comment>